<evidence type="ECO:0000313" key="8">
    <source>
        <dbReference type="Proteomes" id="UP000179243"/>
    </source>
</evidence>
<keyword evidence="2 5" id="KW-0812">Transmembrane</keyword>
<feature type="transmembrane region" description="Helical" evidence="5">
    <location>
        <begin position="70"/>
        <end position="92"/>
    </location>
</feature>
<keyword evidence="4 5" id="KW-0472">Membrane</keyword>
<feature type="transmembrane region" description="Helical" evidence="5">
    <location>
        <begin position="227"/>
        <end position="244"/>
    </location>
</feature>
<protein>
    <recommendedName>
        <fullName evidence="6">O-antigen ligase-related domain-containing protein</fullName>
    </recommendedName>
</protein>
<evidence type="ECO:0000256" key="1">
    <source>
        <dbReference type="ARBA" id="ARBA00004141"/>
    </source>
</evidence>
<feature type="transmembrane region" description="Helical" evidence="5">
    <location>
        <begin position="133"/>
        <end position="153"/>
    </location>
</feature>
<dbReference type="Proteomes" id="UP000179243">
    <property type="component" value="Unassembled WGS sequence"/>
</dbReference>
<feature type="transmembrane region" description="Helical" evidence="5">
    <location>
        <begin position="278"/>
        <end position="302"/>
    </location>
</feature>
<comment type="caution">
    <text evidence="7">The sequence shown here is derived from an EMBL/GenBank/DDBJ whole genome shotgun (WGS) entry which is preliminary data.</text>
</comment>
<feature type="transmembrane region" description="Helical" evidence="5">
    <location>
        <begin position="369"/>
        <end position="393"/>
    </location>
</feature>
<feature type="transmembrane region" description="Helical" evidence="5">
    <location>
        <begin position="49"/>
        <end position="64"/>
    </location>
</feature>
<organism evidence="7 8">
    <name type="scientific">Candidatus Raymondbacteria bacterium RIFOXYD12_FULL_49_13</name>
    <dbReference type="NCBI Taxonomy" id="1817890"/>
    <lineage>
        <taxon>Bacteria</taxon>
        <taxon>Raymondiibacteriota</taxon>
    </lineage>
</organism>
<feature type="transmembrane region" description="Helical" evidence="5">
    <location>
        <begin position="201"/>
        <end position="222"/>
    </location>
</feature>
<evidence type="ECO:0000256" key="4">
    <source>
        <dbReference type="ARBA" id="ARBA00023136"/>
    </source>
</evidence>
<evidence type="ECO:0000256" key="5">
    <source>
        <dbReference type="SAM" id="Phobius"/>
    </source>
</evidence>
<feature type="transmembrane region" description="Helical" evidence="5">
    <location>
        <begin position="99"/>
        <end position="121"/>
    </location>
</feature>
<feature type="domain" description="O-antigen ligase-related" evidence="6">
    <location>
        <begin position="237"/>
        <end position="382"/>
    </location>
</feature>
<sequence>MLYHLTPGFWGVISAIVAGFLGYLQAPSLAVFICATIAGLLFLNDPFKFLLYIFASFILLMPIEKLPAVFLYWAIVHVIDPIVLLFIIVYFFNFKKSPFEFHLSVFPALIAFMVFLGYQFLLFFKAPTHMGRLYGIFELREYAYALLTFFIILRSNIRHKRMIQILFFIIVLASIGGALNSAGFYYRHLILGLTRIESRQLIHLSFFFSQCFLICIIGLTYFKNKKVRIFLGISGAMLGLSMLIDQTRGMWIGTAVALLVYISMMTSNKLKLIRKAAWLLPMLVCAVFIAKVTIGIDVLGIITQRFGDLQPTELINPFTSMGYRVYESLMVLQQTSVFGHGFKAPLHLYLPFFNKTDDWYGIHDQYLDILYNTGVVGLILFFIFAGLYLVSAYRLSKDPNSNRAFWGKFIFLSFINTLMISITSGFFNRFSSCLFLGYTLAALVVFSRYAKKRSAVG</sequence>
<evidence type="ECO:0000256" key="3">
    <source>
        <dbReference type="ARBA" id="ARBA00022989"/>
    </source>
</evidence>
<feature type="transmembrane region" description="Helical" evidence="5">
    <location>
        <begin position="12"/>
        <end position="42"/>
    </location>
</feature>
<accession>A0A1F7FGS4</accession>
<evidence type="ECO:0000313" key="7">
    <source>
        <dbReference type="EMBL" id="OGK05697.1"/>
    </source>
</evidence>
<gene>
    <name evidence="7" type="ORF">A2519_03865</name>
</gene>
<comment type="subcellular location">
    <subcellularLocation>
        <location evidence="1">Membrane</location>
        <topology evidence="1">Multi-pass membrane protein</topology>
    </subcellularLocation>
</comment>
<feature type="transmembrane region" description="Helical" evidence="5">
    <location>
        <begin position="165"/>
        <end position="186"/>
    </location>
</feature>
<dbReference type="PANTHER" id="PTHR37422:SF13">
    <property type="entry name" value="LIPOPOLYSACCHARIDE BIOSYNTHESIS PROTEIN PA4999-RELATED"/>
    <property type="match status" value="1"/>
</dbReference>
<dbReference type="PANTHER" id="PTHR37422">
    <property type="entry name" value="TEICHURONIC ACID BIOSYNTHESIS PROTEIN TUAE"/>
    <property type="match status" value="1"/>
</dbReference>
<name>A0A1F7FGS4_UNCRA</name>
<dbReference type="Pfam" id="PF04932">
    <property type="entry name" value="Wzy_C"/>
    <property type="match status" value="1"/>
</dbReference>
<keyword evidence="3 5" id="KW-1133">Transmembrane helix</keyword>
<dbReference type="AlphaFoldDB" id="A0A1F7FGS4"/>
<dbReference type="InterPro" id="IPR051533">
    <property type="entry name" value="WaaL-like"/>
</dbReference>
<dbReference type="GO" id="GO:0016020">
    <property type="term" value="C:membrane"/>
    <property type="evidence" value="ECO:0007669"/>
    <property type="project" value="UniProtKB-SubCell"/>
</dbReference>
<evidence type="ECO:0000256" key="2">
    <source>
        <dbReference type="ARBA" id="ARBA00022692"/>
    </source>
</evidence>
<evidence type="ECO:0000259" key="6">
    <source>
        <dbReference type="Pfam" id="PF04932"/>
    </source>
</evidence>
<feature type="transmembrane region" description="Helical" evidence="5">
    <location>
        <begin position="250"/>
        <end position="266"/>
    </location>
</feature>
<feature type="transmembrane region" description="Helical" evidence="5">
    <location>
        <begin position="429"/>
        <end position="450"/>
    </location>
</feature>
<proteinExistence type="predicted"/>
<feature type="transmembrane region" description="Helical" evidence="5">
    <location>
        <begin position="405"/>
        <end position="423"/>
    </location>
</feature>
<dbReference type="InterPro" id="IPR007016">
    <property type="entry name" value="O-antigen_ligase-rel_domated"/>
</dbReference>
<dbReference type="EMBL" id="MFYX01000050">
    <property type="protein sequence ID" value="OGK05697.1"/>
    <property type="molecule type" value="Genomic_DNA"/>
</dbReference>
<reference evidence="7 8" key="1">
    <citation type="journal article" date="2016" name="Nat. Commun.">
        <title>Thousands of microbial genomes shed light on interconnected biogeochemical processes in an aquifer system.</title>
        <authorList>
            <person name="Anantharaman K."/>
            <person name="Brown C.T."/>
            <person name="Hug L.A."/>
            <person name="Sharon I."/>
            <person name="Castelle C.J."/>
            <person name="Probst A.J."/>
            <person name="Thomas B.C."/>
            <person name="Singh A."/>
            <person name="Wilkins M.J."/>
            <person name="Karaoz U."/>
            <person name="Brodie E.L."/>
            <person name="Williams K.H."/>
            <person name="Hubbard S.S."/>
            <person name="Banfield J.F."/>
        </authorList>
    </citation>
    <scope>NUCLEOTIDE SEQUENCE [LARGE SCALE GENOMIC DNA]</scope>
</reference>